<evidence type="ECO:0000313" key="2">
    <source>
        <dbReference type="Proteomes" id="UP000636755"/>
    </source>
</evidence>
<sequence length="193" mass="21836">MSDQKRIDWKKIKAEYVTGEISLANIAKKYCVSASAVQKKSVKEKWAAEKRKQHKKAADKVAKKLNDKNVRKTVSDIERVCSAASKLIAKINRAIDEVDRREKVTVRTKKTKTEGINDKGQAEEIEETARETDIEIYKGLVDTKSIAEISKSLLNIKQVLAGTEQEESNKEINIIELPEMQLLTPPEEDILND</sequence>
<comment type="caution">
    <text evidence="1">The sequence shown here is derived from an EMBL/GenBank/DDBJ whole genome shotgun (WGS) entry which is preliminary data.</text>
</comment>
<dbReference type="Proteomes" id="UP000636755">
    <property type="component" value="Unassembled WGS sequence"/>
</dbReference>
<name>A0ABR7HNE9_9FIRM</name>
<protein>
    <recommendedName>
        <fullName evidence="3">Terminase</fullName>
    </recommendedName>
</protein>
<evidence type="ECO:0000313" key="1">
    <source>
        <dbReference type="EMBL" id="MBC5729007.1"/>
    </source>
</evidence>
<proteinExistence type="predicted"/>
<evidence type="ECO:0008006" key="3">
    <source>
        <dbReference type="Google" id="ProtNLM"/>
    </source>
</evidence>
<reference evidence="1 2" key="1">
    <citation type="submission" date="2020-08" db="EMBL/GenBank/DDBJ databases">
        <title>Genome public.</title>
        <authorList>
            <person name="Liu C."/>
            <person name="Sun Q."/>
        </authorList>
    </citation>
    <scope>NUCLEOTIDE SEQUENCE [LARGE SCALE GENOMIC DNA]</scope>
    <source>
        <strain evidence="1 2">NSJ-71</strain>
    </source>
</reference>
<dbReference type="RefSeq" id="WP_186936201.1">
    <property type="nucleotide sequence ID" value="NZ_JACOPS010000006.1"/>
</dbReference>
<dbReference type="EMBL" id="JACOPS010000006">
    <property type="protein sequence ID" value="MBC5729007.1"/>
    <property type="molecule type" value="Genomic_DNA"/>
</dbReference>
<accession>A0ABR7HNE9</accession>
<organism evidence="1 2">
    <name type="scientific">Ruminococcus intestinalis</name>
    <dbReference type="NCBI Taxonomy" id="2763066"/>
    <lineage>
        <taxon>Bacteria</taxon>
        <taxon>Bacillati</taxon>
        <taxon>Bacillota</taxon>
        <taxon>Clostridia</taxon>
        <taxon>Eubacteriales</taxon>
        <taxon>Oscillospiraceae</taxon>
        <taxon>Ruminococcus</taxon>
    </lineage>
</organism>
<gene>
    <name evidence="1" type="ORF">H8R91_10845</name>
</gene>
<keyword evidence="2" id="KW-1185">Reference proteome</keyword>